<dbReference type="HOGENOM" id="CLU_3124650_0_0_1"/>
<dbReference type="InParanoid" id="A0A0C2W743"/>
<proteinExistence type="predicted"/>
<reference evidence="2 3" key="1">
    <citation type="submission" date="2014-04" db="EMBL/GenBank/DDBJ databases">
        <title>Evolutionary Origins and Diversification of the Mycorrhizal Mutualists.</title>
        <authorList>
            <consortium name="DOE Joint Genome Institute"/>
            <consortium name="Mycorrhizal Genomics Consortium"/>
            <person name="Kohler A."/>
            <person name="Kuo A."/>
            <person name="Nagy L.G."/>
            <person name="Floudas D."/>
            <person name="Copeland A."/>
            <person name="Barry K.W."/>
            <person name="Cichocki N."/>
            <person name="Veneault-Fourrey C."/>
            <person name="LaButti K."/>
            <person name="Lindquist E.A."/>
            <person name="Lipzen A."/>
            <person name="Lundell T."/>
            <person name="Morin E."/>
            <person name="Murat C."/>
            <person name="Riley R."/>
            <person name="Ohm R."/>
            <person name="Sun H."/>
            <person name="Tunlid A."/>
            <person name="Henrissat B."/>
            <person name="Grigoriev I.V."/>
            <person name="Hibbett D.S."/>
            <person name="Martin F."/>
        </authorList>
    </citation>
    <scope>NUCLEOTIDE SEQUENCE [LARGE SCALE GENOMIC DNA]</scope>
    <source>
        <strain evidence="2 3">Koide BX008</strain>
    </source>
</reference>
<keyword evidence="3" id="KW-1185">Reference proteome</keyword>
<name>A0A0C2W743_AMAMK</name>
<dbReference type="Proteomes" id="UP000054549">
    <property type="component" value="Unassembled WGS sequence"/>
</dbReference>
<sequence length="50" mass="5565">MPSTISTEIKQTDASTGRDDSDEFAEVVRSTHNTTRLQTVQQMESPVLLL</sequence>
<evidence type="ECO:0000256" key="1">
    <source>
        <dbReference type="SAM" id="MobiDB-lite"/>
    </source>
</evidence>
<gene>
    <name evidence="2" type="ORF">M378DRAFT_172249</name>
</gene>
<accession>A0A0C2W743</accession>
<dbReference type="EMBL" id="KN818389">
    <property type="protein sequence ID" value="KIL56962.1"/>
    <property type="molecule type" value="Genomic_DNA"/>
</dbReference>
<evidence type="ECO:0000313" key="2">
    <source>
        <dbReference type="EMBL" id="KIL56962.1"/>
    </source>
</evidence>
<feature type="region of interest" description="Disordered" evidence="1">
    <location>
        <begin position="1"/>
        <end position="24"/>
    </location>
</feature>
<dbReference type="AlphaFoldDB" id="A0A0C2W743"/>
<protein>
    <submittedName>
        <fullName evidence="2">Uncharacterized protein</fullName>
    </submittedName>
</protein>
<evidence type="ECO:0000313" key="3">
    <source>
        <dbReference type="Proteomes" id="UP000054549"/>
    </source>
</evidence>
<organism evidence="2 3">
    <name type="scientific">Amanita muscaria (strain Koide BX008)</name>
    <dbReference type="NCBI Taxonomy" id="946122"/>
    <lineage>
        <taxon>Eukaryota</taxon>
        <taxon>Fungi</taxon>
        <taxon>Dikarya</taxon>
        <taxon>Basidiomycota</taxon>
        <taxon>Agaricomycotina</taxon>
        <taxon>Agaricomycetes</taxon>
        <taxon>Agaricomycetidae</taxon>
        <taxon>Agaricales</taxon>
        <taxon>Pluteineae</taxon>
        <taxon>Amanitaceae</taxon>
        <taxon>Amanita</taxon>
    </lineage>
</organism>
<feature type="compositionally biased region" description="Polar residues" evidence="1">
    <location>
        <begin position="1"/>
        <end position="15"/>
    </location>
</feature>